<evidence type="ECO:0000313" key="3">
    <source>
        <dbReference type="Proteomes" id="UP000006251"/>
    </source>
</evidence>
<dbReference type="EMBL" id="BAEQ01000066">
    <property type="protein sequence ID" value="GAC30708.1"/>
    <property type="molecule type" value="Genomic_DNA"/>
</dbReference>
<gene>
    <name evidence="2" type="ORF">GPAL_3868</name>
</gene>
<protein>
    <submittedName>
        <fullName evidence="2">Uncharacterized protein</fullName>
    </submittedName>
</protein>
<feature type="chain" id="PRO_5003902196" evidence="1">
    <location>
        <begin position="18"/>
        <end position="140"/>
    </location>
</feature>
<dbReference type="Proteomes" id="UP000006251">
    <property type="component" value="Unassembled WGS sequence"/>
</dbReference>
<proteinExistence type="predicted"/>
<organism evidence="2 3">
    <name type="scientific">Brumicola pallidula DSM 14239 = ACAM 615</name>
    <dbReference type="NCBI Taxonomy" id="1121922"/>
    <lineage>
        <taxon>Bacteria</taxon>
        <taxon>Pseudomonadati</taxon>
        <taxon>Pseudomonadota</taxon>
        <taxon>Gammaproteobacteria</taxon>
        <taxon>Alteromonadales</taxon>
        <taxon>Alteromonadaceae</taxon>
        <taxon>Brumicola</taxon>
    </lineage>
</organism>
<accession>K6ZPA0</accession>
<dbReference type="OrthoDB" id="6401077at2"/>
<comment type="caution">
    <text evidence="2">The sequence shown here is derived from an EMBL/GenBank/DDBJ whole genome shotgun (WGS) entry which is preliminary data.</text>
</comment>
<feature type="signal peptide" evidence="1">
    <location>
        <begin position="1"/>
        <end position="17"/>
    </location>
</feature>
<dbReference type="AlphaFoldDB" id="K6ZPA0"/>
<dbReference type="STRING" id="1121922.GCA_000428905_03577"/>
<reference evidence="3" key="1">
    <citation type="journal article" date="2014" name="Environ. Microbiol.">
        <title>Comparative genomics of the marine bacterial genus Glaciecola reveals the high degree of genomic diversity and genomic characteristic for cold adaptation.</title>
        <authorList>
            <person name="Qin Q.L."/>
            <person name="Xie B.B."/>
            <person name="Yu Y."/>
            <person name="Shu Y.L."/>
            <person name="Rong J.C."/>
            <person name="Zhang Y.J."/>
            <person name="Zhao D.L."/>
            <person name="Chen X.L."/>
            <person name="Zhang X.Y."/>
            <person name="Chen B."/>
            <person name="Zhou B.C."/>
            <person name="Zhang Y.Z."/>
        </authorList>
    </citation>
    <scope>NUCLEOTIDE SEQUENCE [LARGE SCALE GENOMIC DNA]</scope>
    <source>
        <strain evidence="3">ACAM 615</strain>
    </source>
</reference>
<name>K6ZPA0_9ALTE</name>
<keyword evidence="3" id="KW-1185">Reference proteome</keyword>
<evidence type="ECO:0000256" key="1">
    <source>
        <dbReference type="SAM" id="SignalP"/>
    </source>
</evidence>
<evidence type="ECO:0000313" key="2">
    <source>
        <dbReference type="EMBL" id="GAC30708.1"/>
    </source>
</evidence>
<dbReference type="RefSeq" id="WP_006015272.1">
    <property type="nucleotide sequence ID" value="NZ_AUAV01000023.1"/>
</dbReference>
<keyword evidence="1" id="KW-0732">Signal</keyword>
<sequence length="140" mass="15407">MNKVLFTLLFFSSFVWAEEGDFYINGNAVKAISLTLGVSNIDFGDVYNDTEVDSEMVDFSVNAENGYDYTVEISNDDSMGIVQVSRNASAGYTANSITYIQTANGVDQAHEFYVDFDTANMNGDLSATITVQVAYNDIHE</sequence>